<dbReference type="PANTHER" id="PTHR42711:SF19">
    <property type="entry name" value="DOXORUBICIN RESISTANCE ATP-BINDING PROTEIN DRRA"/>
    <property type="match status" value="1"/>
</dbReference>
<dbReference type="PROSITE" id="PS50893">
    <property type="entry name" value="ABC_TRANSPORTER_2"/>
    <property type="match status" value="1"/>
</dbReference>
<evidence type="ECO:0000256" key="5">
    <source>
        <dbReference type="ARBA" id="ARBA00022840"/>
    </source>
</evidence>
<dbReference type="Gene3D" id="3.40.50.300">
    <property type="entry name" value="P-loop containing nucleotide triphosphate hydrolases"/>
    <property type="match status" value="1"/>
</dbReference>
<evidence type="ECO:0000313" key="12">
    <source>
        <dbReference type="Proteomes" id="UP000238083"/>
    </source>
</evidence>
<keyword evidence="8" id="KW-0046">Antibiotic resistance</keyword>
<gene>
    <name evidence="11" type="ORF">CLV37_108164</name>
</gene>
<dbReference type="InterPro" id="IPR027417">
    <property type="entry name" value="P-loop_NTPase"/>
</dbReference>
<keyword evidence="6" id="KW-1278">Translocase</keyword>
<sequence length="340" mass="36458">MVSVVSPRVGDMATSVAVQSPAVQAQGLVKRYGDVTAVAGVDLVVPEGTVLALLGPNGAGKTTTVRMLTTLLVPDEGTATVAGVDVVKDPQEVRRRIGLSGQYAAVDENLTGFENLDMVGRLYHLGRRRSRERANELLEQFRLTDAANRVAKTYSGGMRRRLDLAGALVANPPVLFLDEPTTGLDPRSRNDMWELLTTMVAAGTTLLLTTQYLEEAERLADDIVVIDHGRVIARGTADELKTQVGGQRVELVVAVDPEIATVVEALEPLAVGEVQVDRRARRVTVPVSGGTPTLVDALRRLESVGVVPLDAGLRRPTMDDVFLTLTGKPAEELAQEEQNA</sequence>
<keyword evidence="12" id="KW-1185">Reference proteome</keyword>
<evidence type="ECO:0000256" key="4">
    <source>
        <dbReference type="ARBA" id="ARBA00022741"/>
    </source>
</evidence>
<reference evidence="11 12" key="1">
    <citation type="submission" date="2018-03" db="EMBL/GenBank/DDBJ databases">
        <title>Genomic Encyclopedia of Archaeal and Bacterial Type Strains, Phase II (KMG-II): from individual species to whole genera.</title>
        <authorList>
            <person name="Goeker M."/>
        </authorList>
    </citation>
    <scope>NUCLEOTIDE SEQUENCE [LARGE SCALE GENOMIC DNA]</scope>
    <source>
        <strain evidence="11 12">DSM 19711</strain>
    </source>
</reference>
<evidence type="ECO:0000256" key="7">
    <source>
        <dbReference type="ARBA" id="ARBA00023136"/>
    </source>
</evidence>
<keyword evidence="5 11" id="KW-0067">ATP-binding</keyword>
<evidence type="ECO:0000256" key="8">
    <source>
        <dbReference type="ARBA" id="ARBA00023251"/>
    </source>
</evidence>
<feature type="domain" description="ABC transporter" evidence="10">
    <location>
        <begin position="23"/>
        <end position="253"/>
    </location>
</feature>
<keyword evidence="4" id="KW-0547">Nucleotide-binding</keyword>
<keyword evidence="7" id="KW-0472">Membrane</keyword>
<dbReference type="EMBL" id="PVZF01000008">
    <property type="protein sequence ID" value="PRY13494.1"/>
    <property type="molecule type" value="Genomic_DNA"/>
</dbReference>
<dbReference type="Pfam" id="PF00005">
    <property type="entry name" value="ABC_tran"/>
    <property type="match status" value="1"/>
</dbReference>
<protein>
    <submittedName>
        <fullName evidence="11">ABC-2 type transport system ATP-binding protein</fullName>
    </submittedName>
</protein>
<keyword evidence="2" id="KW-0813">Transport</keyword>
<dbReference type="PANTHER" id="PTHR42711">
    <property type="entry name" value="ABC TRANSPORTER ATP-BINDING PROTEIN"/>
    <property type="match status" value="1"/>
</dbReference>
<dbReference type="InterPro" id="IPR017871">
    <property type="entry name" value="ABC_transporter-like_CS"/>
</dbReference>
<accession>A0A2T0R1U3</accession>
<evidence type="ECO:0000256" key="1">
    <source>
        <dbReference type="ARBA" id="ARBA00004413"/>
    </source>
</evidence>
<dbReference type="InterPro" id="IPR005894">
    <property type="entry name" value="DrrA"/>
</dbReference>
<dbReference type="GO" id="GO:0043215">
    <property type="term" value="P:daunorubicin transport"/>
    <property type="evidence" value="ECO:0007669"/>
    <property type="project" value="InterPro"/>
</dbReference>
<dbReference type="GO" id="GO:0005886">
    <property type="term" value="C:plasma membrane"/>
    <property type="evidence" value="ECO:0007669"/>
    <property type="project" value="UniProtKB-SubCell"/>
</dbReference>
<evidence type="ECO:0000256" key="2">
    <source>
        <dbReference type="ARBA" id="ARBA00022448"/>
    </source>
</evidence>
<comment type="similarity">
    <text evidence="9">Belongs to the ABC transporter superfamily. Drug exporter-1 (DrugE1) (TC 3.A.1.105) family.</text>
</comment>
<dbReference type="NCBIfam" id="TIGR01188">
    <property type="entry name" value="drrA"/>
    <property type="match status" value="1"/>
</dbReference>
<evidence type="ECO:0000256" key="3">
    <source>
        <dbReference type="ARBA" id="ARBA00022475"/>
    </source>
</evidence>
<dbReference type="AlphaFoldDB" id="A0A2T0R1U3"/>
<evidence type="ECO:0000256" key="9">
    <source>
        <dbReference type="ARBA" id="ARBA00049985"/>
    </source>
</evidence>
<dbReference type="GO" id="GO:0046677">
    <property type="term" value="P:response to antibiotic"/>
    <property type="evidence" value="ECO:0007669"/>
    <property type="project" value="UniProtKB-KW"/>
</dbReference>
<dbReference type="Proteomes" id="UP000238083">
    <property type="component" value="Unassembled WGS sequence"/>
</dbReference>
<evidence type="ECO:0000313" key="11">
    <source>
        <dbReference type="EMBL" id="PRY13494.1"/>
    </source>
</evidence>
<proteinExistence type="inferred from homology"/>
<evidence type="ECO:0000259" key="10">
    <source>
        <dbReference type="PROSITE" id="PS50893"/>
    </source>
</evidence>
<dbReference type="GO" id="GO:0016887">
    <property type="term" value="F:ATP hydrolysis activity"/>
    <property type="evidence" value="ECO:0007669"/>
    <property type="project" value="InterPro"/>
</dbReference>
<dbReference type="PROSITE" id="PS00211">
    <property type="entry name" value="ABC_TRANSPORTER_1"/>
    <property type="match status" value="1"/>
</dbReference>
<dbReference type="SUPFAM" id="SSF52540">
    <property type="entry name" value="P-loop containing nucleoside triphosphate hydrolases"/>
    <property type="match status" value="1"/>
</dbReference>
<dbReference type="GO" id="GO:0005524">
    <property type="term" value="F:ATP binding"/>
    <property type="evidence" value="ECO:0007669"/>
    <property type="project" value="UniProtKB-KW"/>
</dbReference>
<dbReference type="GO" id="GO:1900753">
    <property type="term" value="P:doxorubicin transport"/>
    <property type="evidence" value="ECO:0007669"/>
    <property type="project" value="InterPro"/>
</dbReference>
<name>A0A2T0R1U3_9ACTN</name>
<dbReference type="FunFam" id="3.40.50.300:FF:000589">
    <property type="entry name" value="ABC transporter, ATP-binding subunit"/>
    <property type="match status" value="1"/>
</dbReference>
<dbReference type="InterPro" id="IPR050763">
    <property type="entry name" value="ABC_transporter_ATP-binding"/>
</dbReference>
<dbReference type="InterPro" id="IPR003593">
    <property type="entry name" value="AAA+_ATPase"/>
</dbReference>
<organism evidence="11 12">
    <name type="scientific">Kineococcus rhizosphaerae</name>
    <dbReference type="NCBI Taxonomy" id="559628"/>
    <lineage>
        <taxon>Bacteria</taxon>
        <taxon>Bacillati</taxon>
        <taxon>Actinomycetota</taxon>
        <taxon>Actinomycetes</taxon>
        <taxon>Kineosporiales</taxon>
        <taxon>Kineosporiaceae</taxon>
        <taxon>Kineococcus</taxon>
    </lineage>
</organism>
<dbReference type="InterPro" id="IPR003439">
    <property type="entry name" value="ABC_transporter-like_ATP-bd"/>
</dbReference>
<comment type="caution">
    <text evidence="11">The sequence shown here is derived from an EMBL/GenBank/DDBJ whole genome shotgun (WGS) entry which is preliminary data.</text>
</comment>
<dbReference type="SMART" id="SM00382">
    <property type="entry name" value="AAA"/>
    <property type="match status" value="1"/>
</dbReference>
<keyword evidence="3" id="KW-1003">Cell membrane</keyword>
<comment type="subcellular location">
    <subcellularLocation>
        <location evidence="1">Cell membrane</location>
        <topology evidence="1">Peripheral membrane protein</topology>
        <orientation evidence="1">Cytoplasmic side</orientation>
    </subcellularLocation>
</comment>
<evidence type="ECO:0000256" key="6">
    <source>
        <dbReference type="ARBA" id="ARBA00022967"/>
    </source>
</evidence>